<dbReference type="GO" id="GO:0016567">
    <property type="term" value="P:protein ubiquitination"/>
    <property type="evidence" value="ECO:0007669"/>
    <property type="project" value="InterPro"/>
</dbReference>
<dbReference type="CDD" id="cd18280">
    <property type="entry name" value="BTB_POZ_BPM_plant"/>
    <property type="match status" value="1"/>
</dbReference>
<proteinExistence type="inferred from homology"/>
<comment type="similarity">
    <text evidence="2">Belongs to the Tdpoz family.</text>
</comment>
<dbReference type="InterPro" id="IPR000210">
    <property type="entry name" value="BTB/POZ_dom"/>
</dbReference>
<protein>
    <recommendedName>
        <fullName evidence="3">BTB domain-containing protein</fullName>
    </recommendedName>
</protein>
<dbReference type="InterPro" id="IPR011333">
    <property type="entry name" value="SKP1/BTB/POZ_sf"/>
</dbReference>
<reference evidence="4 5" key="1">
    <citation type="journal article" date="2005" name="PLoS Biol.">
        <title>The genomes of Oryza sativa: a history of duplications.</title>
        <authorList>
            <person name="Yu J."/>
            <person name="Wang J."/>
            <person name="Lin W."/>
            <person name="Li S."/>
            <person name="Li H."/>
            <person name="Zhou J."/>
            <person name="Ni P."/>
            <person name="Dong W."/>
            <person name="Hu S."/>
            <person name="Zeng C."/>
            <person name="Zhang J."/>
            <person name="Zhang Y."/>
            <person name="Li R."/>
            <person name="Xu Z."/>
            <person name="Li S."/>
            <person name="Li X."/>
            <person name="Zheng H."/>
            <person name="Cong L."/>
            <person name="Lin L."/>
            <person name="Yin J."/>
            <person name="Geng J."/>
            <person name="Li G."/>
            <person name="Shi J."/>
            <person name="Liu J."/>
            <person name="Lv H."/>
            <person name="Li J."/>
            <person name="Wang J."/>
            <person name="Deng Y."/>
            <person name="Ran L."/>
            <person name="Shi X."/>
            <person name="Wang X."/>
            <person name="Wu Q."/>
            <person name="Li C."/>
            <person name="Ren X."/>
            <person name="Wang J."/>
            <person name="Wang X."/>
            <person name="Li D."/>
            <person name="Liu D."/>
            <person name="Zhang X."/>
            <person name="Ji Z."/>
            <person name="Zhao W."/>
            <person name="Sun Y."/>
            <person name="Zhang Z."/>
            <person name="Bao J."/>
            <person name="Han Y."/>
            <person name="Dong L."/>
            <person name="Ji J."/>
            <person name="Chen P."/>
            <person name="Wu S."/>
            <person name="Liu J."/>
            <person name="Xiao Y."/>
            <person name="Bu D."/>
            <person name="Tan J."/>
            <person name="Yang L."/>
            <person name="Ye C."/>
            <person name="Zhang J."/>
            <person name="Xu J."/>
            <person name="Zhou Y."/>
            <person name="Yu Y."/>
            <person name="Zhang B."/>
            <person name="Zhuang S."/>
            <person name="Wei H."/>
            <person name="Liu B."/>
            <person name="Lei M."/>
            <person name="Yu H."/>
            <person name="Li Y."/>
            <person name="Xu H."/>
            <person name="Wei S."/>
            <person name="He X."/>
            <person name="Fang L."/>
            <person name="Zhang Z."/>
            <person name="Zhang Y."/>
            <person name="Huang X."/>
            <person name="Su Z."/>
            <person name="Tong W."/>
            <person name="Li J."/>
            <person name="Tong Z."/>
            <person name="Li S."/>
            <person name="Ye J."/>
            <person name="Wang L."/>
            <person name="Fang L."/>
            <person name="Lei T."/>
            <person name="Chen C."/>
            <person name="Chen H."/>
            <person name="Xu Z."/>
            <person name="Li H."/>
            <person name="Huang H."/>
            <person name="Zhang F."/>
            <person name="Xu H."/>
            <person name="Li N."/>
            <person name="Zhao C."/>
            <person name="Li S."/>
            <person name="Dong L."/>
            <person name="Huang Y."/>
            <person name="Li L."/>
            <person name="Xi Y."/>
            <person name="Qi Q."/>
            <person name="Li W."/>
            <person name="Zhang B."/>
            <person name="Hu W."/>
            <person name="Zhang Y."/>
            <person name="Tian X."/>
            <person name="Jiao Y."/>
            <person name="Liang X."/>
            <person name="Jin J."/>
            <person name="Gao L."/>
            <person name="Zheng W."/>
            <person name="Hao B."/>
            <person name="Liu S."/>
            <person name="Wang W."/>
            <person name="Yuan L."/>
            <person name="Cao M."/>
            <person name="McDermott J."/>
            <person name="Samudrala R."/>
            <person name="Wang J."/>
            <person name="Wong G.K."/>
            <person name="Yang H."/>
        </authorList>
    </citation>
    <scope>NUCLEOTIDE SEQUENCE [LARGE SCALE GENOMIC DNA]</scope>
    <source>
        <strain evidence="5">cv. 93-11</strain>
    </source>
</reference>
<evidence type="ECO:0000313" key="5">
    <source>
        <dbReference type="Proteomes" id="UP000007015"/>
    </source>
</evidence>
<dbReference type="PANTHER" id="PTHR26379">
    <property type="entry name" value="BTB/POZ AND MATH DOMAIN-CONTAINING PROTEIN 1"/>
    <property type="match status" value="1"/>
</dbReference>
<accession>B8BC86</accession>
<dbReference type="Gene3D" id="3.30.710.10">
    <property type="entry name" value="Potassium Channel Kv1.1, Chain A"/>
    <property type="match status" value="1"/>
</dbReference>
<dbReference type="HOGENOM" id="CLU_004253_2_0_1"/>
<dbReference type="InterPro" id="IPR045005">
    <property type="entry name" value="BPM1-6"/>
</dbReference>
<feature type="domain" description="BTB" evidence="3">
    <location>
        <begin position="152"/>
        <end position="209"/>
    </location>
</feature>
<dbReference type="Gene3D" id="1.25.40.420">
    <property type="match status" value="1"/>
</dbReference>
<dbReference type="PROSITE" id="PS50097">
    <property type="entry name" value="BTB"/>
    <property type="match status" value="1"/>
</dbReference>
<evidence type="ECO:0000313" key="4">
    <source>
        <dbReference type="EMBL" id="EEC83134.1"/>
    </source>
</evidence>
<organism evidence="4 5">
    <name type="scientific">Oryza sativa subsp. indica</name>
    <name type="common">Rice</name>
    <dbReference type="NCBI Taxonomy" id="39946"/>
    <lineage>
        <taxon>Eukaryota</taxon>
        <taxon>Viridiplantae</taxon>
        <taxon>Streptophyta</taxon>
        <taxon>Embryophyta</taxon>
        <taxon>Tracheophyta</taxon>
        <taxon>Spermatophyta</taxon>
        <taxon>Magnoliopsida</taxon>
        <taxon>Liliopsida</taxon>
        <taxon>Poales</taxon>
        <taxon>Poaceae</taxon>
        <taxon>BOP clade</taxon>
        <taxon>Oryzoideae</taxon>
        <taxon>Oryzeae</taxon>
        <taxon>Oryzinae</taxon>
        <taxon>Oryza</taxon>
        <taxon>Oryza sativa</taxon>
    </lineage>
</organism>
<dbReference type="AlphaFoldDB" id="B8BC86"/>
<evidence type="ECO:0000259" key="3">
    <source>
        <dbReference type="PROSITE" id="PS50097"/>
    </source>
</evidence>
<name>B8BC86_ORYSI</name>
<dbReference type="EMBL" id="CM000133">
    <property type="protein sequence ID" value="EEC83134.1"/>
    <property type="molecule type" value="Genomic_DNA"/>
</dbReference>
<dbReference type="Proteomes" id="UP000007015">
    <property type="component" value="Chromosome 8"/>
</dbReference>
<dbReference type="Pfam" id="PF24570">
    <property type="entry name" value="BACK_BPM_SPOP"/>
    <property type="match status" value="1"/>
</dbReference>
<dbReference type="SUPFAM" id="SSF49599">
    <property type="entry name" value="TRAF domain-like"/>
    <property type="match status" value="1"/>
</dbReference>
<dbReference type="InterPro" id="IPR056423">
    <property type="entry name" value="BACK_BPM_SPOP"/>
</dbReference>
<dbReference type="SUPFAM" id="SSF54695">
    <property type="entry name" value="POZ domain"/>
    <property type="match status" value="1"/>
</dbReference>
<evidence type="ECO:0000256" key="1">
    <source>
        <dbReference type="ARBA" id="ARBA00004906"/>
    </source>
</evidence>
<dbReference type="InterPro" id="IPR002083">
    <property type="entry name" value="MATH/TRAF_dom"/>
</dbReference>
<gene>
    <name evidence="4" type="ORF">OsI_28308</name>
</gene>
<dbReference type="STRING" id="39946.B8BC86"/>
<dbReference type="OMA" id="KLACQSI"/>
<dbReference type="Pfam" id="PF00651">
    <property type="entry name" value="BTB"/>
    <property type="match status" value="1"/>
</dbReference>
<dbReference type="CDD" id="cd00121">
    <property type="entry name" value="MATH"/>
    <property type="match status" value="1"/>
</dbReference>
<dbReference type="PANTHER" id="PTHR26379:SF266">
    <property type="entry name" value="OS08G0227200 PROTEIN"/>
    <property type="match status" value="1"/>
</dbReference>
<dbReference type="Gramene" id="BGIOSGA027424-TA">
    <property type="protein sequence ID" value="BGIOSGA027424-PA"/>
    <property type="gene ID" value="BGIOSGA027424"/>
</dbReference>
<comment type="pathway">
    <text evidence="1">Protein modification; protein ubiquitination.</text>
</comment>
<dbReference type="Gene3D" id="2.60.210.10">
    <property type="entry name" value="Apoptosis, Tumor Necrosis Factor Receptor Associated Protein 2, Chain A"/>
    <property type="match status" value="1"/>
</dbReference>
<evidence type="ECO:0000256" key="2">
    <source>
        <dbReference type="ARBA" id="ARBA00010846"/>
    </source>
</evidence>
<sequence>MKRHQMESVPRTVSTVVPNTAEATTCSTSWDNVTAFLELQSQGGGKVRACCDVRLVDQTTGLASSAAPAQPDAKTFKVFNADESNRVSCLKMKRTEFEAPPYLVDDRITLECVVTVKKEPRVSRARPVPRIKVPRSNMMQQLGDLLESKEGADVVFDVAGETFPAHKLVLAMRSPVFKAEMRESGTEPISIVDMQPVVFKALLQFIYTDWLPSIRDLEGDDNSEMIRHLLVAADRYAVDRLKLLCQSILCKNLRVGNVATTLALADQHHCGMLKDACIEFMSCPNMLDDVVASQGFVDLENTAPSLVAEAKEKMGRFKKMSRMTKSNAPEDEPNSN</sequence>
<dbReference type="InterPro" id="IPR008974">
    <property type="entry name" value="TRAF-like"/>
</dbReference>
<keyword evidence="5" id="KW-1185">Reference proteome</keyword>
<dbReference type="SMART" id="SM00225">
    <property type="entry name" value="BTB"/>
    <property type="match status" value="1"/>
</dbReference>